<dbReference type="Proteomes" id="UP001044222">
    <property type="component" value="Unassembled WGS sequence"/>
</dbReference>
<evidence type="ECO:0000313" key="3">
    <source>
        <dbReference type="Proteomes" id="UP001044222"/>
    </source>
</evidence>
<keyword evidence="3" id="KW-1185">Reference proteome</keyword>
<protein>
    <submittedName>
        <fullName evidence="2">Uncharacterized protein</fullName>
    </submittedName>
</protein>
<organism evidence="2 3">
    <name type="scientific">Anguilla anguilla</name>
    <name type="common">European freshwater eel</name>
    <name type="synonym">Muraena anguilla</name>
    <dbReference type="NCBI Taxonomy" id="7936"/>
    <lineage>
        <taxon>Eukaryota</taxon>
        <taxon>Metazoa</taxon>
        <taxon>Chordata</taxon>
        <taxon>Craniata</taxon>
        <taxon>Vertebrata</taxon>
        <taxon>Euteleostomi</taxon>
        <taxon>Actinopterygii</taxon>
        <taxon>Neopterygii</taxon>
        <taxon>Teleostei</taxon>
        <taxon>Anguilliformes</taxon>
        <taxon>Anguillidae</taxon>
        <taxon>Anguilla</taxon>
    </lineage>
</organism>
<gene>
    <name evidence="2" type="ORF">ANANG_G00117210</name>
</gene>
<reference evidence="2" key="1">
    <citation type="submission" date="2021-01" db="EMBL/GenBank/DDBJ databases">
        <title>A chromosome-scale assembly of European eel, Anguilla anguilla.</title>
        <authorList>
            <person name="Henkel C."/>
            <person name="Jong-Raadsen S.A."/>
            <person name="Dufour S."/>
            <person name="Weltzien F.-A."/>
            <person name="Palstra A.P."/>
            <person name="Pelster B."/>
            <person name="Spaink H.P."/>
            <person name="Van Den Thillart G.E."/>
            <person name="Jansen H."/>
            <person name="Zahm M."/>
            <person name="Klopp C."/>
            <person name="Cedric C."/>
            <person name="Louis A."/>
            <person name="Berthelot C."/>
            <person name="Parey E."/>
            <person name="Roest Crollius H."/>
            <person name="Montfort J."/>
            <person name="Robinson-Rechavi M."/>
            <person name="Bucao C."/>
            <person name="Bouchez O."/>
            <person name="Gislard M."/>
            <person name="Lluch J."/>
            <person name="Milhes M."/>
            <person name="Lampietro C."/>
            <person name="Lopez Roques C."/>
            <person name="Donnadieu C."/>
            <person name="Braasch I."/>
            <person name="Desvignes T."/>
            <person name="Postlethwait J."/>
            <person name="Bobe J."/>
            <person name="Guiguen Y."/>
            <person name="Dirks R."/>
        </authorList>
    </citation>
    <scope>NUCLEOTIDE SEQUENCE</scope>
    <source>
        <strain evidence="2">Tag_6206</strain>
        <tissue evidence="2">Liver</tissue>
    </source>
</reference>
<dbReference type="EMBL" id="JAFIRN010000006">
    <property type="protein sequence ID" value="KAG5846647.1"/>
    <property type="molecule type" value="Genomic_DNA"/>
</dbReference>
<evidence type="ECO:0000313" key="2">
    <source>
        <dbReference type="EMBL" id="KAG5846647.1"/>
    </source>
</evidence>
<name>A0A9D3MCU4_ANGAN</name>
<proteinExistence type="predicted"/>
<evidence type="ECO:0000256" key="1">
    <source>
        <dbReference type="SAM" id="MobiDB-lite"/>
    </source>
</evidence>
<sequence>MAACARHFTFRALPDTLLARWTETVSHGAAGGCDRRRPARSLALHLSARRTSSRRPRVTLKPRPLSQATPTATTAHHFPALHSFLPLS</sequence>
<feature type="region of interest" description="Disordered" evidence="1">
    <location>
        <begin position="48"/>
        <end position="74"/>
    </location>
</feature>
<comment type="caution">
    <text evidence="2">The sequence shown here is derived from an EMBL/GenBank/DDBJ whole genome shotgun (WGS) entry which is preliminary data.</text>
</comment>
<dbReference type="AlphaFoldDB" id="A0A9D3MCU4"/>
<accession>A0A9D3MCU4</accession>
<feature type="compositionally biased region" description="Basic residues" evidence="1">
    <location>
        <begin position="48"/>
        <end position="60"/>
    </location>
</feature>